<keyword evidence="5" id="KW-0067">ATP-binding</keyword>
<dbReference type="Pfam" id="PF07005">
    <property type="entry name" value="SBD_N"/>
    <property type="match status" value="1"/>
</dbReference>
<comment type="caution">
    <text evidence="9">The sequence shown here is derived from an EMBL/GenBank/DDBJ whole genome shotgun (WGS) entry which is preliminary data.</text>
</comment>
<protein>
    <recommendedName>
        <fullName evidence="11">4-hydroxythreonine-4-phosphate dehydrogenase</fullName>
    </recommendedName>
</protein>
<evidence type="ECO:0008006" key="11">
    <source>
        <dbReference type="Google" id="ProtNLM"/>
    </source>
</evidence>
<feature type="domain" description="Four-carbon acid sugar kinase N-terminal" evidence="7">
    <location>
        <begin position="7"/>
        <end position="234"/>
    </location>
</feature>
<name>A0A2N4T0E0_9MICC</name>
<dbReference type="RefSeq" id="WP_101851391.1">
    <property type="nucleotide sequence ID" value="NZ_JARVWU010000005.1"/>
</dbReference>
<comment type="similarity">
    <text evidence="1">Belongs to the four-carbon acid sugar kinase family.</text>
</comment>
<dbReference type="InterPro" id="IPR042213">
    <property type="entry name" value="NBD_C_sf"/>
</dbReference>
<reference evidence="9 10" key="1">
    <citation type="submission" date="2015-12" db="EMBL/GenBank/DDBJ databases">
        <authorList>
            <person name="Shamseldin A."/>
            <person name="Moawad H."/>
            <person name="Abd El-Rahim W.M."/>
            <person name="Sadowsky M.J."/>
        </authorList>
    </citation>
    <scope>NUCLEOTIDE SEQUENCE [LARGE SCALE GENOMIC DNA]</scope>
    <source>
        <strain evidence="9 10">S43</strain>
    </source>
</reference>
<organism evidence="9 10">
    <name type="scientific">Kocuria flava</name>
    <dbReference type="NCBI Taxonomy" id="446860"/>
    <lineage>
        <taxon>Bacteria</taxon>
        <taxon>Bacillati</taxon>
        <taxon>Actinomycetota</taxon>
        <taxon>Actinomycetes</taxon>
        <taxon>Micrococcales</taxon>
        <taxon>Micrococcaceae</taxon>
        <taxon>Kocuria</taxon>
    </lineage>
</organism>
<dbReference type="Gene3D" id="3.40.50.10840">
    <property type="entry name" value="Putative sugar-binding, N-terminal domain"/>
    <property type="match status" value="1"/>
</dbReference>
<evidence type="ECO:0000259" key="7">
    <source>
        <dbReference type="Pfam" id="PF07005"/>
    </source>
</evidence>
<evidence type="ECO:0000256" key="2">
    <source>
        <dbReference type="ARBA" id="ARBA00022679"/>
    </source>
</evidence>
<dbReference type="EMBL" id="LOMZ01000001">
    <property type="protein sequence ID" value="PLC11656.1"/>
    <property type="molecule type" value="Genomic_DNA"/>
</dbReference>
<proteinExistence type="inferred from homology"/>
<feature type="domain" description="Four-carbon acid sugar kinase nucleotide binding" evidence="8">
    <location>
        <begin position="308"/>
        <end position="389"/>
    </location>
</feature>
<keyword evidence="2" id="KW-0808">Transferase</keyword>
<dbReference type="GO" id="GO:0005524">
    <property type="term" value="F:ATP binding"/>
    <property type="evidence" value="ECO:0007669"/>
    <property type="project" value="UniProtKB-KW"/>
</dbReference>
<evidence type="ECO:0000313" key="9">
    <source>
        <dbReference type="EMBL" id="PLC11656.1"/>
    </source>
</evidence>
<accession>A0A2N4T0E0</accession>
<dbReference type="InterPro" id="IPR037051">
    <property type="entry name" value="4-carb_acid_sugar_kinase_N_sf"/>
</dbReference>
<dbReference type="SUPFAM" id="SSF142764">
    <property type="entry name" value="YgbK-like"/>
    <property type="match status" value="1"/>
</dbReference>
<evidence type="ECO:0000256" key="5">
    <source>
        <dbReference type="ARBA" id="ARBA00022840"/>
    </source>
</evidence>
<dbReference type="AlphaFoldDB" id="A0A2N4T0E0"/>
<keyword evidence="3" id="KW-0547">Nucleotide-binding</keyword>
<sequence>MADVEVLALADDLSGANEVAAVLGGLRDRSAPGARPEQPGRARATSVRLDAASLRLQEPGPGVVVGVTDNRRRTAEEAAAHLARVLGEAVTARPDAVLLKFDSLLRGHVGAQLAAARRLAPVLFCPAVPALGRTVRDGVLRVDGVPLHEGSLWAAEPAPPAGSVPAQLAPAPVRHLDLRTVRGPGLDQALLRAAEGGAVAVADAETAGDLDRLAAAGMRQGHVLAGASGIAAALASRLPADAPGEGRARTPHVTPQDILVVLGTASAAGRRQAAALAAEGVPVHRLRPEQLAGFPLGTGGTVAVTVEAAVDPAISAAVNAALTALTVRAHGGRHLVLSGGETAHAVLDALGITELTPLAQAHPGAVVAATADGRLVTTRPGSYGSDTSLLEILSTVHALQDTTRKVPS</sequence>
<keyword evidence="4" id="KW-0418">Kinase</keyword>
<dbReference type="GO" id="GO:0016301">
    <property type="term" value="F:kinase activity"/>
    <property type="evidence" value="ECO:0007669"/>
    <property type="project" value="UniProtKB-KW"/>
</dbReference>
<dbReference type="Pfam" id="PF17042">
    <property type="entry name" value="NBD_C"/>
    <property type="match status" value="1"/>
</dbReference>
<dbReference type="InterPro" id="IPR010737">
    <property type="entry name" value="4-carb_acid_sugar_kinase_N"/>
</dbReference>
<gene>
    <name evidence="9" type="ORF">AUQ48_04625</name>
</gene>
<dbReference type="Proteomes" id="UP000234632">
    <property type="component" value="Unassembled WGS sequence"/>
</dbReference>
<evidence type="ECO:0000256" key="6">
    <source>
        <dbReference type="ARBA" id="ARBA00023277"/>
    </source>
</evidence>
<evidence type="ECO:0000313" key="10">
    <source>
        <dbReference type="Proteomes" id="UP000234632"/>
    </source>
</evidence>
<dbReference type="InterPro" id="IPR031475">
    <property type="entry name" value="NBD_C"/>
</dbReference>
<evidence type="ECO:0000256" key="3">
    <source>
        <dbReference type="ARBA" id="ARBA00022741"/>
    </source>
</evidence>
<keyword evidence="6" id="KW-0119">Carbohydrate metabolism</keyword>
<dbReference type="Gene3D" id="3.40.980.20">
    <property type="entry name" value="Four-carbon acid sugar kinase, nucleotide binding domain"/>
    <property type="match status" value="1"/>
</dbReference>
<evidence type="ECO:0000256" key="4">
    <source>
        <dbReference type="ARBA" id="ARBA00022777"/>
    </source>
</evidence>
<evidence type="ECO:0000256" key="1">
    <source>
        <dbReference type="ARBA" id="ARBA00005715"/>
    </source>
</evidence>
<evidence type="ECO:0000259" key="8">
    <source>
        <dbReference type="Pfam" id="PF17042"/>
    </source>
</evidence>